<feature type="transmembrane region" description="Helical" evidence="7">
    <location>
        <begin position="13"/>
        <end position="34"/>
    </location>
</feature>
<sequence>MAPVTDRSRPSRAAGYVLLTLACLLTVTPLLYMVSLSLQTQGETLSGGAVLWPDSPQFQNYAQLFEQAPFGRFIVNSVVVAGAITLAHLAFDPLVGYVFAKFRFPFRNTLFLAILATLMIPFFVRMIPLYVMMSDLGWLDSYQALILPFLMDGFGIFLMRQFIQPIPDDLIQAARVDGAGEFTIYWRIVLPQTKPALAVLGLFTFVFQWNEFLWPLVTTSDEEMRTIPVGLTRFSEEHFQLWHLTAAGSVIAFLPTALLLILSQRYFVRGITLTGLK</sequence>
<dbReference type="InterPro" id="IPR000515">
    <property type="entry name" value="MetI-like"/>
</dbReference>
<dbReference type="PANTHER" id="PTHR43744">
    <property type="entry name" value="ABC TRANSPORTER PERMEASE PROTEIN MG189-RELATED-RELATED"/>
    <property type="match status" value="1"/>
</dbReference>
<evidence type="ECO:0000259" key="8">
    <source>
        <dbReference type="PROSITE" id="PS50928"/>
    </source>
</evidence>
<comment type="subcellular location">
    <subcellularLocation>
        <location evidence="1 7">Cell membrane</location>
        <topology evidence="1 7">Multi-pass membrane protein</topology>
    </subcellularLocation>
</comment>
<feature type="domain" description="ABC transmembrane type-1" evidence="8">
    <location>
        <begin position="74"/>
        <end position="263"/>
    </location>
</feature>
<evidence type="ECO:0000256" key="2">
    <source>
        <dbReference type="ARBA" id="ARBA00022448"/>
    </source>
</evidence>
<feature type="transmembrane region" description="Helical" evidence="7">
    <location>
        <begin position="241"/>
        <end position="262"/>
    </location>
</feature>
<comment type="similarity">
    <text evidence="7">Belongs to the binding-protein-dependent transport system permease family.</text>
</comment>
<dbReference type="Pfam" id="PF00528">
    <property type="entry name" value="BPD_transp_1"/>
    <property type="match status" value="1"/>
</dbReference>
<keyword evidence="2 7" id="KW-0813">Transport</keyword>
<dbReference type="PANTHER" id="PTHR43744:SF12">
    <property type="entry name" value="ABC TRANSPORTER PERMEASE PROTEIN MG189-RELATED"/>
    <property type="match status" value="1"/>
</dbReference>
<keyword evidence="10" id="KW-1185">Reference proteome</keyword>
<gene>
    <name evidence="9" type="ORF">FPZ41_35600</name>
</gene>
<evidence type="ECO:0000256" key="1">
    <source>
        <dbReference type="ARBA" id="ARBA00004651"/>
    </source>
</evidence>
<feature type="transmembrane region" description="Helical" evidence="7">
    <location>
        <begin position="73"/>
        <end position="98"/>
    </location>
</feature>
<name>A0A5N8X1Y4_9ACTN</name>
<comment type="caution">
    <text evidence="9">The sequence shown here is derived from an EMBL/GenBank/DDBJ whole genome shotgun (WGS) entry which is preliminary data.</text>
</comment>
<evidence type="ECO:0000256" key="4">
    <source>
        <dbReference type="ARBA" id="ARBA00022692"/>
    </source>
</evidence>
<dbReference type="EMBL" id="VMNX01000205">
    <property type="protein sequence ID" value="MPY53611.1"/>
    <property type="molecule type" value="Genomic_DNA"/>
</dbReference>
<keyword evidence="6 7" id="KW-0472">Membrane</keyword>
<dbReference type="SUPFAM" id="SSF161098">
    <property type="entry name" value="MetI-like"/>
    <property type="match status" value="1"/>
</dbReference>
<accession>A0A5N8X1Y4</accession>
<organism evidence="9 10">
    <name type="scientific">Streptomyces acidicola</name>
    <dbReference type="NCBI Taxonomy" id="2596892"/>
    <lineage>
        <taxon>Bacteria</taxon>
        <taxon>Bacillati</taxon>
        <taxon>Actinomycetota</taxon>
        <taxon>Actinomycetes</taxon>
        <taxon>Kitasatosporales</taxon>
        <taxon>Streptomycetaceae</taxon>
        <taxon>Streptomyces</taxon>
    </lineage>
</organism>
<feature type="transmembrane region" description="Helical" evidence="7">
    <location>
        <begin position="110"/>
        <end position="133"/>
    </location>
</feature>
<dbReference type="AlphaFoldDB" id="A0A5N8X1Y4"/>
<evidence type="ECO:0000313" key="10">
    <source>
        <dbReference type="Proteomes" id="UP000373149"/>
    </source>
</evidence>
<evidence type="ECO:0000256" key="7">
    <source>
        <dbReference type="RuleBase" id="RU363032"/>
    </source>
</evidence>
<feature type="transmembrane region" description="Helical" evidence="7">
    <location>
        <begin position="145"/>
        <end position="163"/>
    </location>
</feature>
<keyword evidence="3" id="KW-1003">Cell membrane</keyword>
<reference evidence="9 10" key="1">
    <citation type="submission" date="2019-09" db="EMBL/GenBank/DDBJ databases">
        <authorList>
            <person name="Duangmal K."/>
            <person name="Teo W.F.A."/>
            <person name="Lipun K."/>
        </authorList>
    </citation>
    <scope>NUCLEOTIDE SEQUENCE [LARGE SCALE GENOMIC DNA]</scope>
    <source>
        <strain evidence="9 10">K1PN6</strain>
    </source>
</reference>
<proteinExistence type="inferred from homology"/>
<feature type="transmembrane region" description="Helical" evidence="7">
    <location>
        <begin position="184"/>
        <end position="207"/>
    </location>
</feature>
<dbReference type="InterPro" id="IPR035906">
    <property type="entry name" value="MetI-like_sf"/>
</dbReference>
<evidence type="ECO:0000256" key="3">
    <source>
        <dbReference type="ARBA" id="ARBA00022475"/>
    </source>
</evidence>
<dbReference type="GO" id="GO:0055085">
    <property type="term" value="P:transmembrane transport"/>
    <property type="evidence" value="ECO:0007669"/>
    <property type="project" value="InterPro"/>
</dbReference>
<evidence type="ECO:0000313" key="9">
    <source>
        <dbReference type="EMBL" id="MPY53611.1"/>
    </source>
</evidence>
<evidence type="ECO:0000256" key="6">
    <source>
        <dbReference type="ARBA" id="ARBA00023136"/>
    </source>
</evidence>
<dbReference type="Proteomes" id="UP000373149">
    <property type="component" value="Unassembled WGS sequence"/>
</dbReference>
<dbReference type="Gene3D" id="1.10.3720.10">
    <property type="entry name" value="MetI-like"/>
    <property type="match status" value="1"/>
</dbReference>
<protein>
    <submittedName>
        <fullName evidence="9">Carbohydrate ABC transporter permease</fullName>
    </submittedName>
</protein>
<dbReference type="GO" id="GO:0005886">
    <property type="term" value="C:plasma membrane"/>
    <property type="evidence" value="ECO:0007669"/>
    <property type="project" value="UniProtKB-SubCell"/>
</dbReference>
<dbReference type="PROSITE" id="PS50928">
    <property type="entry name" value="ABC_TM1"/>
    <property type="match status" value="1"/>
</dbReference>
<dbReference type="CDD" id="cd06261">
    <property type="entry name" value="TM_PBP2"/>
    <property type="match status" value="1"/>
</dbReference>
<keyword evidence="4 7" id="KW-0812">Transmembrane</keyword>
<dbReference type="PROSITE" id="PS51257">
    <property type="entry name" value="PROKAR_LIPOPROTEIN"/>
    <property type="match status" value="1"/>
</dbReference>
<keyword evidence="5 7" id="KW-1133">Transmembrane helix</keyword>
<dbReference type="RefSeq" id="WP_152867708.1">
    <property type="nucleotide sequence ID" value="NZ_VMNX01000205.1"/>
</dbReference>
<evidence type="ECO:0000256" key="5">
    <source>
        <dbReference type="ARBA" id="ARBA00022989"/>
    </source>
</evidence>